<dbReference type="AlphaFoldDB" id="A0A843WIC1"/>
<accession>A0A843WIC1</accession>
<dbReference type="InterPro" id="IPR000922">
    <property type="entry name" value="Lectin_gal-bd_dom"/>
</dbReference>
<evidence type="ECO:0000256" key="3">
    <source>
        <dbReference type="ARBA" id="ARBA00009809"/>
    </source>
</evidence>
<evidence type="ECO:0000256" key="5">
    <source>
        <dbReference type="ARBA" id="ARBA00022523"/>
    </source>
</evidence>
<dbReference type="GO" id="GO:0030246">
    <property type="term" value="F:carbohydrate binding"/>
    <property type="evidence" value="ECO:0007669"/>
    <property type="project" value="InterPro"/>
</dbReference>
<keyword evidence="9" id="KW-0325">Glycoprotein</keyword>
<dbReference type="FunFam" id="2.60.120.260:FF:000050">
    <property type="entry name" value="Beta-galactosidase"/>
    <property type="match status" value="1"/>
</dbReference>
<evidence type="ECO:0000256" key="7">
    <source>
        <dbReference type="ARBA" id="ARBA00022729"/>
    </source>
</evidence>
<evidence type="ECO:0000256" key="9">
    <source>
        <dbReference type="ARBA" id="ARBA00023180"/>
    </source>
</evidence>
<dbReference type="Gene3D" id="2.60.120.740">
    <property type="match status" value="1"/>
</dbReference>
<dbReference type="FunFam" id="2.60.120.740:FF:000002">
    <property type="entry name" value="Beta-galactosidase"/>
    <property type="match status" value="1"/>
</dbReference>
<dbReference type="PANTHER" id="PTHR23421">
    <property type="entry name" value="BETA-GALACTOSIDASE RELATED"/>
    <property type="match status" value="1"/>
</dbReference>
<dbReference type="SUPFAM" id="SSF51445">
    <property type="entry name" value="(Trans)glycosidases"/>
    <property type="match status" value="2"/>
</dbReference>
<keyword evidence="13" id="KW-1185">Reference proteome</keyword>
<evidence type="ECO:0000256" key="10">
    <source>
        <dbReference type="ARBA" id="ARBA00023295"/>
    </source>
</evidence>
<evidence type="ECO:0000256" key="4">
    <source>
        <dbReference type="ARBA" id="ARBA00012756"/>
    </source>
</evidence>
<gene>
    <name evidence="12" type="ORF">Taro_037145</name>
</gene>
<evidence type="ECO:0000259" key="11">
    <source>
        <dbReference type="PROSITE" id="PS50228"/>
    </source>
</evidence>
<dbReference type="Pfam" id="PF01301">
    <property type="entry name" value="Glyco_hydro_35"/>
    <property type="match status" value="2"/>
</dbReference>
<dbReference type="CDD" id="cd22842">
    <property type="entry name" value="Gal_Rha_Lectin_BGal"/>
    <property type="match status" value="1"/>
</dbReference>
<dbReference type="Gene3D" id="3.20.20.80">
    <property type="entry name" value="Glycosidases"/>
    <property type="match status" value="1"/>
</dbReference>
<dbReference type="InterPro" id="IPR008979">
    <property type="entry name" value="Galactose-bd-like_sf"/>
</dbReference>
<evidence type="ECO:0000313" key="12">
    <source>
        <dbReference type="EMBL" id="MQM04345.1"/>
    </source>
</evidence>
<protein>
    <recommendedName>
        <fullName evidence="4">beta-galactosidase</fullName>
        <ecNumber evidence="4">3.2.1.23</ecNumber>
    </recommendedName>
</protein>
<feature type="domain" description="SUEL-type lectin" evidence="11">
    <location>
        <begin position="435"/>
        <end position="521"/>
    </location>
</feature>
<keyword evidence="6" id="KW-0964">Secreted</keyword>
<organism evidence="12 13">
    <name type="scientific">Colocasia esculenta</name>
    <name type="common">Wild taro</name>
    <name type="synonym">Arum esculentum</name>
    <dbReference type="NCBI Taxonomy" id="4460"/>
    <lineage>
        <taxon>Eukaryota</taxon>
        <taxon>Viridiplantae</taxon>
        <taxon>Streptophyta</taxon>
        <taxon>Embryophyta</taxon>
        <taxon>Tracheophyta</taxon>
        <taxon>Spermatophyta</taxon>
        <taxon>Magnoliopsida</taxon>
        <taxon>Liliopsida</taxon>
        <taxon>Araceae</taxon>
        <taxon>Aroideae</taxon>
        <taxon>Colocasieae</taxon>
        <taxon>Colocasia</taxon>
    </lineage>
</organism>
<dbReference type="InterPro" id="IPR019801">
    <property type="entry name" value="Glyco_hydro_35_CS"/>
</dbReference>
<evidence type="ECO:0000313" key="13">
    <source>
        <dbReference type="Proteomes" id="UP000652761"/>
    </source>
</evidence>
<comment type="similarity">
    <text evidence="3">Belongs to the glycosyl hydrolase 35 family.</text>
</comment>
<keyword evidence="7" id="KW-0732">Signal</keyword>
<dbReference type="InterPro" id="IPR031330">
    <property type="entry name" value="Gly_Hdrlase_35_cat"/>
</dbReference>
<dbReference type="InterPro" id="IPR043159">
    <property type="entry name" value="Lectin_gal-bd_sf"/>
</dbReference>
<evidence type="ECO:0000256" key="2">
    <source>
        <dbReference type="ARBA" id="ARBA00004271"/>
    </source>
</evidence>
<dbReference type="Pfam" id="PF02140">
    <property type="entry name" value="SUEL_Lectin"/>
    <property type="match status" value="1"/>
</dbReference>
<dbReference type="SUPFAM" id="SSF49785">
    <property type="entry name" value="Galactose-binding domain-like"/>
    <property type="match status" value="1"/>
</dbReference>
<dbReference type="PRINTS" id="PR00742">
    <property type="entry name" value="GLHYDRLASE35"/>
</dbReference>
<keyword evidence="8" id="KW-0378">Hydrolase</keyword>
<comment type="subcellular location">
    <subcellularLocation>
        <location evidence="2">Secreted</location>
        <location evidence="2">Extracellular space</location>
        <location evidence="2">Apoplast</location>
    </subcellularLocation>
</comment>
<evidence type="ECO:0000256" key="6">
    <source>
        <dbReference type="ARBA" id="ARBA00022525"/>
    </source>
</evidence>
<dbReference type="InterPro" id="IPR048913">
    <property type="entry name" value="BetaGal_gal-bd"/>
</dbReference>
<proteinExistence type="inferred from homology"/>
<dbReference type="Pfam" id="PF21467">
    <property type="entry name" value="BetaGal_gal-bd"/>
    <property type="match status" value="1"/>
</dbReference>
<dbReference type="PROSITE" id="PS50228">
    <property type="entry name" value="SUEL_LECTIN"/>
    <property type="match status" value="1"/>
</dbReference>
<dbReference type="GO" id="GO:0048046">
    <property type="term" value="C:apoplast"/>
    <property type="evidence" value="ECO:0007669"/>
    <property type="project" value="UniProtKB-SubCell"/>
</dbReference>
<dbReference type="GO" id="GO:0005975">
    <property type="term" value="P:carbohydrate metabolic process"/>
    <property type="evidence" value="ECO:0007669"/>
    <property type="project" value="InterPro"/>
</dbReference>
<dbReference type="InterPro" id="IPR017853">
    <property type="entry name" value="GH"/>
</dbReference>
<dbReference type="Proteomes" id="UP000652761">
    <property type="component" value="Unassembled WGS sequence"/>
</dbReference>
<sequence>MWPSLIDKAKQGGLDVIQTYVFWNVHEPVEGQVRTKRPVPQPRPFLFLLLPLCCCDDHSSPVLWMPLLSRRRRLLLQFNFQGRYDLVGFVKLIQAHGLYVSVRIGPFIESEWKGLPFWLHDVPGIIFRSDNEPFKYHMQRFTTMIVNMMKSEGLYASQGGPIILSQIENEYKNVEAAFHEKGPPYVRWAAAMAVGLQTGVPWVMCKQDDAPDPVINACNGMNCGETFAGPNSPNKPAIWTENWTSMERRLSLYRGGAAAVGGLTHPLLNPTRQMHWWGFIQGREYRFRTQFWLGLKQSGLLGEKLKIYTPDGSTQVKWTTAGISTQQRLMWFKTTFDAPSGLDPVTLNLGSMGKGEVWINGESIGRYWVSLKTPEGQPSQSLYHIPRSFLKPSGNLLVLFEEEMGDPLHISIDTISVTSVCSIVSDSHPRSLLSRKKRPSVDLQCPGGKAIARVDFASYGTPVGDCESYAIGSCHSVSSKAIVEKACLGKGSCSLLVSAKQFGGDPCPGTSKSLLVLASCH</sequence>
<evidence type="ECO:0000256" key="8">
    <source>
        <dbReference type="ARBA" id="ARBA00022801"/>
    </source>
</evidence>
<dbReference type="Gene3D" id="2.60.120.260">
    <property type="entry name" value="Galactose-binding domain-like"/>
    <property type="match status" value="1"/>
</dbReference>
<dbReference type="PROSITE" id="PS01182">
    <property type="entry name" value="GLYCOSYL_HYDROL_F35"/>
    <property type="match status" value="1"/>
</dbReference>
<comment type="catalytic activity">
    <reaction evidence="1">
        <text>Hydrolysis of terminal non-reducing beta-D-galactose residues in beta-D-galactosides.</text>
        <dbReference type="EC" id="3.2.1.23"/>
    </reaction>
</comment>
<keyword evidence="5" id="KW-0052">Apoplast</keyword>
<dbReference type="EC" id="3.2.1.23" evidence="4"/>
<reference evidence="12" key="1">
    <citation type="submission" date="2017-07" db="EMBL/GenBank/DDBJ databases">
        <title>Taro Niue Genome Assembly and Annotation.</title>
        <authorList>
            <person name="Atibalentja N."/>
            <person name="Keating K."/>
            <person name="Fields C.J."/>
        </authorList>
    </citation>
    <scope>NUCLEOTIDE SEQUENCE</scope>
    <source>
        <strain evidence="12">Niue_2</strain>
        <tissue evidence="12">Leaf</tissue>
    </source>
</reference>
<comment type="caution">
    <text evidence="12">The sequence shown here is derived from an EMBL/GenBank/DDBJ whole genome shotgun (WGS) entry which is preliminary data.</text>
</comment>
<evidence type="ECO:0000256" key="1">
    <source>
        <dbReference type="ARBA" id="ARBA00001412"/>
    </source>
</evidence>
<dbReference type="InterPro" id="IPR001944">
    <property type="entry name" value="Glycoside_Hdrlase_35"/>
</dbReference>
<name>A0A843WIC1_COLES</name>
<keyword evidence="10" id="KW-0326">Glycosidase</keyword>
<dbReference type="OrthoDB" id="1657402at2759"/>
<dbReference type="EMBL" id="NMUH01003198">
    <property type="protein sequence ID" value="MQM04345.1"/>
    <property type="molecule type" value="Genomic_DNA"/>
</dbReference>
<dbReference type="GO" id="GO:0004565">
    <property type="term" value="F:beta-galactosidase activity"/>
    <property type="evidence" value="ECO:0007669"/>
    <property type="project" value="UniProtKB-EC"/>
</dbReference>